<dbReference type="RefSeq" id="WP_338738882.1">
    <property type="nucleotide sequence ID" value="NZ_CP146612.1"/>
</dbReference>
<gene>
    <name evidence="10" type="ORF">V8247_03680</name>
</gene>
<dbReference type="InterPro" id="IPR001867">
    <property type="entry name" value="OmpR/PhoB-type_DNA-bd"/>
</dbReference>
<dbReference type="Gene3D" id="1.10.10.10">
    <property type="entry name" value="Winged helix-like DNA-binding domain superfamily/Winged helix DNA-binding domain"/>
    <property type="match status" value="1"/>
</dbReference>
<reference evidence="10 11" key="1">
    <citation type="submission" date="2024-03" db="EMBL/GenBank/DDBJ databases">
        <title>A Dehalogenimonas Isolated from Estuarine Sediments Dihaloeliminates Chlorinated Alkanes.</title>
        <authorList>
            <person name="Yang Y."/>
            <person name="Wang H."/>
        </authorList>
    </citation>
    <scope>NUCLEOTIDE SEQUENCE [LARGE SCALE GENOMIC DNA]</scope>
    <source>
        <strain evidence="10 11">W</strain>
    </source>
</reference>
<keyword evidence="2" id="KW-0902">Two-component regulatory system</keyword>
<evidence type="ECO:0000256" key="6">
    <source>
        <dbReference type="PROSITE-ProRule" id="PRU00169"/>
    </source>
</evidence>
<dbReference type="PANTHER" id="PTHR48111">
    <property type="entry name" value="REGULATOR OF RPOS"/>
    <property type="match status" value="1"/>
</dbReference>
<dbReference type="Pfam" id="PF00072">
    <property type="entry name" value="Response_reg"/>
    <property type="match status" value="1"/>
</dbReference>
<feature type="modified residue" description="4-aspartylphosphate" evidence="6">
    <location>
        <position position="51"/>
    </location>
</feature>
<dbReference type="CDD" id="cd00383">
    <property type="entry name" value="trans_reg_C"/>
    <property type="match status" value="1"/>
</dbReference>
<keyword evidence="4 7" id="KW-0238">DNA-binding</keyword>
<name>A0ABZ2J587_9CHLR</name>
<dbReference type="InterPro" id="IPR001789">
    <property type="entry name" value="Sig_transdc_resp-reg_receiver"/>
</dbReference>
<keyword evidence="5" id="KW-0804">Transcription</keyword>
<dbReference type="SUPFAM" id="SSF46894">
    <property type="entry name" value="C-terminal effector domain of the bipartite response regulators"/>
    <property type="match status" value="1"/>
</dbReference>
<dbReference type="Gene3D" id="3.40.50.2300">
    <property type="match status" value="1"/>
</dbReference>
<dbReference type="SMART" id="SM00448">
    <property type="entry name" value="REC"/>
    <property type="match status" value="1"/>
</dbReference>
<feature type="domain" description="Response regulatory" evidence="8">
    <location>
        <begin position="2"/>
        <end position="116"/>
    </location>
</feature>
<evidence type="ECO:0000256" key="2">
    <source>
        <dbReference type="ARBA" id="ARBA00023012"/>
    </source>
</evidence>
<dbReference type="SUPFAM" id="SSF52172">
    <property type="entry name" value="CheY-like"/>
    <property type="match status" value="1"/>
</dbReference>
<dbReference type="SMART" id="SM00862">
    <property type="entry name" value="Trans_reg_C"/>
    <property type="match status" value="1"/>
</dbReference>
<dbReference type="CDD" id="cd17624">
    <property type="entry name" value="REC_OmpR_PmrA-like"/>
    <property type="match status" value="1"/>
</dbReference>
<keyword evidence="11" id="KW-1185">Reference proteome</keyword>
<dbReference type="Gene3D" id="6.10.250.690">
    <property type="match status" value="1"/>
</dbReference>
<evidence type="ECO:0000259" key="9">
    <source>
        <dbReference type="PROSITE" id="PS51755"/>
    </source>
</evidence>
<dbReference type="InterPro" id="IPR011006">
    <property type="entry name" value="CheY-like_superfamily"/>
</dbReference>
<evidence type="ECO:0000256" key="3">
    <source>
        <dbReference type="ARBA" id="ARBA00023015"/>
    </source>
</evidence>
<feature type="DNA-binding region" description="OmpR/PhoB-type" evidence="7">
    <location>
        <begin position="124"/>
        <end position="222"/>
    </location>
</feature>
<dbReference type="PROSITE" id="PS51755">
    <property type="entry name" value="OMPR_PHOB"/>
    <property type="match status" value="1"/>
</dbReference>
<dbReference type="InterPro" id="IPR016032">
    <property type="entry name" value="Sig_transdc_resp-reg_C-effctor"/>
</dbReference>
<evidence type="ECO:0000313" key="10">
    <source>
        <dbReference type="EMBL" id="WWX26077.1"/>
    </source>
</evidence>
<dbReference type="Proteomes" id="UP001375370">
    <property type="component" value="Chromosome"/>
</dbReference>
<evidence type="ECO:0000259" key="8">
    <source>
        <dbReference type="PROSITE" id="PS50110"/>
    </source>
</evidence>
<proteinExistence type="predicted"/>
<protein>
    <submittedName>
        <fullName evidence="10">Response regulator transcription factor</fullName>
    </submittedName>
</protein>
<dbReference type="Pfam" id="PF00486">
    <property type="entry name" value="Trans_reg_C"/>
    <property type="match status" value="1"/>
</dbReference>
<evidence type="ECO:0000256" key="1">
    <source>
        <dbReference type="ARBA" id="ARBA00022553"/>
    </source>
</evidence>
<dbReference type="PROSITE" id="PS50110">
    <property type="entry name" value="RESPONSE_REGULATORY"/>
    <property type="match status" value="1"/>
</dbReference>
<evidence type="ECO:0000256" key="5">
    <source>
        <dbReference type="ARBA" id="ARBA00023163"/>
    </source>
</evidence>
<evidence type="ECO:0000256" key="7">
    <source>
        <dbReference type="PROSITE-ProRule" id="PRU01091"/>
    </source>
</evidence>
<evidence type="ECO:0000256" key="4">
    <source>
        <dbReference type="ARBA" id="ARBA00023125"/>
    </source>
</evidence>
<dbReference type="PANTHER" id="PTHR48111:SF22">
    <property type="entry name" value="REGULATOR OF RPOS"/>
    <property type="match status" value="1"/>
</dbReference>
<dbReference type="EMBL" id="CP146612">
    <property type="protein sequence ID" value="WWX26077.1"/>
    <property type="molecule type" value="Genomic_DNA"/>
</dbReference>
<dbReference type="InterPro" id="IPR036388">
    <property type="entry name" value="WH-like_DNA-bd_sf"/>
</dbReference>
<accession>A0ABZ2J587</accession>
<organism evidence="10 11">
    <name type="scientific">Candidatus Dehalogenimonas loeffleri</name>
    <dbReference type="NCBI Taxonomy" id="3127115"/>
    <lineage>
        <taxon>Bacteria</taxon>
        <taxon>Bacillati</taxon>
        <taxon>Chloroflexota</taxon>
        <taxon>Dehalococcoidia</taxon>
        <taxon>Dehalococcoidales</taxon>
        <taxon>Dehalococcoidaceae</taxon>
        <taxon>Dehalogenimonas</taxon>
    </lineage>
</organism>
<evidence type="ECO:0000313" key="11">
    <source>
        <dbReference type="Proteomes" id="UP001375370"/>
    </source>
</evidence>
<sequence length="222" mass="24879">MRILVIDDDEELCCDIKQVLGENGHVAECVHDGASGVHFAGVADFDLVILDLSLPDKDGLEVCRTLRRQGLNIPVLMLTGRKEIDDRVTGLNSGADDYLGKPFEYKELLARIQALNRRLTGNRSPEIAVGDVSVDTTCHQVNLNGREIALTATEYRILEYFITNPNKLITRLEMEDRIRGTDCNYESNVIDSHIAKLRLKLAWDARTGPLQTVRGEGYRLRS</sequence>
<dbReference type="InterPro" id="IPR039420">
    <property type="entry name" value="WalR-like"/>
</dbReference>
<keyword evidence="1 6" id="KW-0597">Phosphoprotein</keyword>
<feature type="domain" description="OmpR/PhoB-type" evidence="9">
    <location>
        <begin position="124"/>
        <end position="222"/>
    </location>
</feature>
<keyword evidence="3" id="KW-0805">Transcription regulation</keyword>